<gene>
    <name evidence="1" type="ORF">CMV_030037</name>
</gene>
<sequence>MVENRANVHVKRARLGNESSFSDFLGHKDGDLDFTNNNSSQNGYHLDSFSGLYNAIWYKVIVRAMTSTPKIPKF</sequence>
<protein>
    <submittedName>
        <fullName evidence="1">Uncharacterized protein</fullName>
    </submittedName>
</protein>
<comment type="caution">
    <text evidence="1">The sequence shown here is derived from an EMBL/GenBank/DDBJ whole genome shotgun (WGS) entry which is preliminary data.</text>
</comment>
<organism evidence="1 2">
    <name type="scientific">Castanea mollissima</name>
    <name type="common">Chinese chestnut</name>
    <dbReference type="NCBI Taxonomy" id="60419"/>
    <lineage>
        <taxon>Eukaryota</taxon>
        <taxon>Viridiplantae</taxon>
        <taxon>Streptophyta</taxon>
        <taxon>Embryophyta</taxon>
        <taxon>Tracheophyta</taxon>
        <taxon>Spermatophyta</taxon>
        <taxon>Magnoliopsida</taxon>
        <taxon>eudicotyledons</taxon>
        <taxon>Gunneridae</taxon>
        <taxon>Pentapetalae</taxon>
        <taxon>rosids</taxon>
        <taxon>fabids</taxon>
        <taxon>Fagales</taxon>
        <taxon>Fagaceae</taxon>
        <taxon>Castanea</taxon>
    </lineage>
</organism>
<reference evidence="1" key="1">
    <citation type="submission" date="2020-03" db="EMBL/GenBank/DDBJ databases">
        <title>Castanea mollissima Vanexum genome sequencing.</title>
        <authorList>
            <person name="Staton M."/>
        </authorList>
    </citation>
    <scope>NUCLEOTIDE SEQUENCE</scope>
    <source>
        <tissue evidence="1">Leaf</tissue>
    </source>
</reference>
<name>A0A8J4VCT2_9ROSI</name>
<dbReference type="OrthoDB" id="690068at2759"/>
<keyword evidence="2" id="KW-1185">Reference proteome</keyword>
<evidence type="ECO:0000313" key="2">
    <source>
        <dbReference type="Proteomes" id="UP000737018"/>
    </source>
</evidence>
<dbReference type="EMBL" id="JRKL02012938">
    <property type="protein sequence ID" value="KAF3943406.1"/>
    <property type="molecule type" value="Genomic_DNA"/>
</dbReference>
<accession>A0A8J4VCT2</accession>
<evidence type="ECO:0000313" key="1">
    <source>
        <dbReference type="EMBL" id="KAF3943406.1"/>
    </source>
</evidence>
<dbReference type="AlphaFoldDB" id="A0A8J4VCT2"/>
<dbReference type="Proteomes" id="UP000737018">
    <property type="component" value="Unassembled WGS sequence"/>
</dbReference>
<proteinExistence type="predicted"/>